<dbReference type="EMBL" id="CAACVS010000291">
    <property type="protein sequence ID" value="VEU40614.1"/>
    <property type="molecule type" value="Genomic_DNA"/>
</dbReference>
<evidence type="ECO:0000313" key="2">
    <source>
        <dbReference type="Proteomes" id="UP000291116"/>
    </source>
</evidence>
<proteinExistence type="predicted"/>
<keyword evidence="2" id="KW-1185">Reference proteome</keyword>
<name>A0A448ZEY3_9STRA</name>
<dbReference type="Proteomes" id="UP000291116">
    <property type="component" value="Unassembled WGS sequence"/>
</dbReference>
<organism evidence="1 2">
    <name type="scientific">Pseudo-nitzschia multistriata</name>
    <dbReference type="NCBI Taxonomy" id="183589"/>
    <lineage>
        <taxon>Eukaryota</taxon>
        <taxon>Sar</taxon>
        <taxon>Stramenopiles</taxon>
        <taxon>Ochrophyta</taxon>
        <taxon>Bacillariophyta</taxon>
        <taxon>Bacillariophyceae</taxon>
        <taxon>Bacillariophycidae</taxon>
        <taxon>Bacillariales</taxon>
        <taxon>Bacillariaceae</taxon>
        <taxon>Pseudo-nitzschia</taxon>
    </lineage>
</organism>
<protein>
    <submittedName>
        <fullName evidence="1">Uncharacterized protein</fullName>
    </submittedName>
</protein>
<dbReference type="OrthoDB" id="36213at2759"/>
<reference evidence="1 2" key="1">
    <citation type="submission" date="2019-01" db="EMBL/GenBank/DDBJ databases">
        <authorList>
            <person name="Ferrante I. M."/>
        </authorList>
    </citation>
    <scope>NUCLEOTIDE SEQUENCE [LARGE SCALE GENOMIC DNA]</scope>
    <source>
        <strain evidence="1 2">B856</strain>
    </source>
</reference>
<sequence length="203" mass="23686">MAETSPTPVAAPTKKLTWDEFYEKSENANKLMDRVWYCIACSEKDVGNQTIFWEHWYWKEGEDKKDLSKTTVKACNHTLTIDAEGKELDYPIWPLKFTKKSMKMYPAIDLKCCVIAPVGLSMQPVAFPTNDSRVEFRVDYCETMGKKMYFIFVLDPNISEEDKKKNFDRLEKENGVLREWFHNVQWAKNYKVGSTGDPDINPK</sequence>
<accession>A0A448ZEY3</accession>
<gene>
    <name evidence="1" type="ORF">PSNMU_V1.4_AUG-EV-PASAV3_0075160</name>
</gene>
<dbReference type="AlphaFoldDB" id="A0A448ZEY3"/>
<evidence type="ECO:0000313" key="1">
    <source>
        <dbReference type="EMBL" id="VEU40614.1"/>
    </source>
</evidence>